<name>A0A8J2BM79_9BACT</name>
<dbReference type="InterPro" id="IPR021330">
    <property type="entry name" value="DUF2939"/>
</dbReference>
<reference evidence="2" key="1">
    <citation type="submission" date="2021-02" db="EMBL/GenBank/DDBJ databases">
        <authorList>
            <person name="Cremers G."/>
            <person name="Picone N."/>
        </authorList>
    </citation>
    <scope>NUCLEOTIDE SEQUENCE</scope>
    <source>
        <strain evidence="2">PQ17</strain>
    </source>
</reference>
<dbReference type="Pfam" id="PF11159">
    <property type="entry name" value="DUF2939"/>
    <property type="match status" value="1"/>
</dbReference>
<dbReference type="EMBL" id="CAJNOB010000034">
    <property type="protein sequence ID" value="CAF0701170.1"/>
    <property type="molecule type" value="Genomic_DNA"/>
</dbReference>
<feature type="transmembrane region" description="Helical" evidence="1">
    <location>
        <begin position="20"/>
        <end position="40"/>
    </location>
</feature>
<protein>
    <recommendedName>
        <fullName evidence="4">DUF2939 domain-containing protein</fullName>
    </recommendedName>
</protein>
<evidence type="ECO:0000313" key="3">
    <source>
        <dbReference type="Proteomes" id="UP000663859"/>
    </source>
</evidence>
<accession>A0A8J2BM79</accession>
<comment type="caution">
    <text evidence="2">The sequence shown here is derived from an EMBL/GenBank/DDBJ whole genome shotgun (WGS) entry which is preliminary data.</text>
</comment>
<organism evidence="2 3">
    <name type="scientific">Candidatus Methylacidithermus pantelleriae</name>
    <dbReference type="NCBI Taxonomy" id="2744239"/>
    <lineage>
        <taxon>Bacteria</taxon>
        <taxon>Pseudomonadati</taxon>
        <taxon>Verrucomicrobiota</taxon>
        <taxon>Methylacidiphilae</taxon>
        <taxon>Methylacidiphilales</taxon>
        <taxon>Methylacidiphilaceae</taxon>
        <taxon>Candidatus Methylacidithermus</taxon>
    </lineage>
</organism>
<keyword evidence="3" id="KW-1185">Reference proteome</keyword>
<keyword evidence="1" id="KW-0812">Transmembrane</keyword>
<evidence type="ECO:0000313" key="2">
    <source>
        <dbReference type="EMBL" id="CAF0701170.1"/>
    </source>
</evidence>
<evidence type="ECO:0008006" key="4">
    <source>
        <dbReference type="Google" id="ProtNLM"/>
    </source>
</evidence>
<keyword evidence="1" id="KW-1133">Transmembrane helix</keyword>
<keyword evidence="1" id="KW-0472">Membrane</keyword>
<dbReference type="AlphaFoldDB" id="A0A8J2BM79"/>
<sequence>MCPAQELGKGVEKVKKVGALASLGLLAFALWYFLSPFFAYEALRRAVKEGDAVSLEKLVDFASLRASLKQELKARILRNPPPGQPEEEDPWEQLFQALAGKLGVALVDPLVDFLVTPTTLAELLKQKEGNEEPLFRLPHPSWQKDNPLGDKQRGHPWRFSFPRWGAFRVDESNLRLWFQWRWTGWRLVRIEFRSSTLKDNPKPLQ</sequence>
<proteinExistence type="predicted"/>
<dbReference type="Proteomes" id="UP000663859">
    <property type="component" value="Unassembled WGS sequence"/>
</dbReference>
<gene>
    <name evidence="2" type="ORF">MPNT_40172</name>
</gene>
<evidence type="ECO:0000256" key="1">
    <source>
        <dbReference type="SAM" id="Phobius"/>
    </source>
</evidence>